<feature type="domain" description="Threonine/serine exporter-like N-terminal" evidence="8">
    <location>
        <begin position="12"/>
        <end position="248"/>
    </location>
</feature>
<evidence type="ECO:0000256" key="2">
    <source>
        <dbReference type="ARBA" id="ARBA00022475"/>
    </source>
</evidence>
<feature type="transmembrane region" description="Helical" evidence="7">
    <location>
        <begin position="166"/>
        <end position="188"/>
    </location>
</feature>
<protein>
    <submittedName>
        <fullName evidence="9">Threonine/serine exporter family protein</fullName>
    </submittedName>
</protein>
<evidence type="ECO:0000256" key="7">
    <source>
        <dbReference type="SAM" id="Phobius"/>
    </source>
</evidence>
<evidence type="ECO:0000313" key="10">
    <source>
        <dbReference type="Proteomes" id="UP000305675"/>
    </source>
</evidence>
<reference evidence="9 10" key="1">
    <citation type="submission" date="2019-04" db="EMBL/GenBank/DDBJ databases">
        <authorList>
            <person name="Hwang J.C."/>
        </authorList>
    </citation>
    <scope>NUCLEOTIDE SEQUENCE [LARGE SCALE GENOMIC DNA]</scope>
    <source>
        <strain evidence="9 10">IMCC35002</strain>
    </source>
</reference>
<dbReference type="EMBL" id="SWCJ01000019">
    <property type="protein sequence ID" value="TKB50927.1"/>
    <property type="molecule type" value="Genomic_DNA"/>
</dbReference>
<dbReference type="AlphaFoldDB" id="A0A4U1BI02"/>
<dbReference type="Pfam" id="PF06738">
    <property type="entry name" value="ThrE"/>
    <property type="match status" value="1"/>
</dbReference>
<keyword evidence="4 7" id="KW-1133">Transmembrane helix</keyword>
<evidence type="ECO:0000256" key="4">
    <source>
        <dbReference type="ARBA" id="ARBA00022989"/>
    </source>
</evidence>
<proteinExistence type="inferred from homology"/>
<dbReference type="Proteomes" id="UP000305675">
    <property type="component" value="Unassembled WGS sequence"/>
</dbReference>
<feature type="transmembrane region" description="Helical" evidence="7">
    <location>
        <begin position="194"/>
        <end position="213"/>
    </location>
</feature>
<dbReference type="GO" id="GO:0015744">
    <property type="term" value="P:succinate transport"/>
    <property type="evidence" value="ECO:0007669"/>
    <property type="project" value="TreeGrafter"/>
</dbReference>
<dbReference type="InterPro" id="IPR050539">
    <property type="entry name" value="ThrE_Dicarb/AminoAcid_Exp"/>
</dbReference>
<dbReference type="GO" id="GO:0005886">
    <property type="term" value="C:plasma membrane"/>
    <property type="evidence" value="ECO:0007669"/>
    <property type="project" value="UniProtKB-SubCell"/>
</dbReference>
<keyword evidence="3 7" id="KW-0812">Transmembrane</keyword>
<evidence type="ECO:0000256" key="5">
    <source>
        <dbReference type="ARBA" id="ARBA00023136"/>
    </source>
</evidence>
<feature type="transmembrane region" description="Helical" evidence="7">
    <location>
        <begin position="225"/>
        <end position="248"/>
    </location>
</feature>
<accession>A0A4U1BI02</accession>
<evidence type="ECO:0000256" key="3">
    <source>
        <dbReference type="ARBA" id="ARBA00022692"/>
    </source>
</evidence>
<evidence type="ECO:0000256" key="6">
    <source>
        <dbReference type="ARBA" id="ARBA00034125"/>
    </source>
</evidence>
<dbReference type="PANTHER" id="PTHR34390">
    <property type="entry name" value="UPF0442 PROTEIN YJJB-RELATED"/>
    <property type="match status" value="1"/>
</dbReference>
<organism evidence="9 10">
    <name type="scientific">Ferrimonas aestuarii</name>
    <dbReference type="NCBI Taxonomy" id="2569539"/>
    <lineage>
        <taxon>Bacteria</taxon>
        <taxon>Pseudomonadati</taxon>
        <taxon>Pseudomonadota</taxon>
        <taxon>Gammaproteobacteria</taxon>
        <taxon>Alteromonadales</taxon>
        <taxon>Ferrimonadaceae</taxon>
        <taxon>Ferrimonas</taxon>
    </lineage>
</organism>
<dbReference type="RefSeq" id="WP_136864860.1">
    <property type="nucleotide sequence ID" value="NZ_SWCJ01000019.1"/>
</dbReference>
<keyword evidence="2" id="KW-1003">Cell membrane</keyword>
<evidence type="ECO:0000259" key="8">
    <source>
        <dbReference type="Pfam" id="PF06738"/>
    </source>
</evidence>
<comment type="caution">
    <text evidence="9">The sequence shown here is derived from an EMBL/GenBank/DDBJ whole genome shotgun (WGS) entry which is preliminary data.</text>
</comment>
<evidence type="ECO:0000256" key="1">
    <source>
        <dbReference type="ARBA" id="ARBA00004651"/>
    </source>
</evidence>
<comment type="subcellular location">
    <subcellularLocation>
        <location evidence="1">Cell membrane</location>
        <topology evidence="1">Multi-pass membrane protein</topology>
    </subcellularLocation>
</comment>
<feature type="transmembrane region" description="Helical" evidence="7">
    <location>
        <begin position="130"/>
        <end position="154"/>
    </location>
</feature>
<dbReference type="InterPro" id="IPR010619">
    <property type="entry name" value="ThrE-like_N"/>
</dbReference>
<keyword evidence="10" id="KW-1185">Reference proteome</keyword>
<dbReference type="PANTHER" id="PTHR34390:SF2">
    <property type="entry name" value="SUCCINATE TRANSPORTER SUBUNIT YJJP-RELATED"/>
    <property type="match status" value="1"/>
</dbReference>
<sequence>MELSEQHGITRIAVTGAQLMLAWGADSEMVEDVGQRFGQALGADSVELSISSNSLVLSTRHGDRCVTTTRRIRDHGINMSMVCEVLRLCVMLEKGLIDQQGLKARLDKLKPWRWDNWKVVAMIGPSCGSFAYLLGADLFSVLIAAIAASTGMILRQQLAQRHFNVLLNWTATAFVTTLVARFCAMAWPTPHADIAMAAAVLMLVPGFPLLNAITDMVKGHYNVGLARWGQATLMTVAAAIGITMAMQLTGLGWL</sequence>
<keyword evidence="5 7" id="KW-0472">Membrane</keyword>
<gene>
    <name evidence="9" type="ORF">FCL42_18190</name>
</gene>
<dbReference type="OrthoDB" id="9813917at2"/>
<dbReference type="GO" id="GO:0022857">
    <property type="term" value="F:transmembrane transporter activity"/>
    <property type="evidence" value="ECO:0007669"/>
    <property type="project" value="InterPro"/>
</dbReference>
<name>A0A4U1BI02_9GAMM</name>
<evidence type="ECO:0000313" key="9">
    <source>
        <dbReference type="EMBL" id="TKB50927.1"/>
    </source>
</evidence>
<comment type="similarity">
    <text evidence="6">Belongs to the ThrE exporter (TC 2.A.79) family.</text>
</comment>